<protein>
    <submittedName>
        <fullName evidence="2">Nucleotide-binding alpha-beta plait domain-containing protein</fullName>
    </submittedName>
</protein>
<feature type="region of interest" description="Disordered" evidence="1">
    <location>
        <begin position="49"/>
        <end position="90"/>
    </location>
</feature>
<evidence type="ECO:0000313" key="2">
    <source>
        <dbReference type="EMBL" id="GFD56621.1"/>
    </source>
</evidence>
<reference evidence="2" key="1">
    <citation type="journal article" date="2019" name="Sci. Rep.">
        <title>Draft genome of Tanacetum cinerariifolium, the natural source of mosquito coil.</title>
        <authorList>
            <person name="Yamashiro T."/>
            <person name="Shiraishi A."/>
            <person name="Satake H."/>
            <person name="Nakayama K."/>
        </authorList>
    </citation>
    <scope>NUCLEOTIDE SEQUENCE</scope>
</reference>
<gene>
    <name evidence="2" type="ORF">Tci_928590</name>
</gene>
<accession>A0A699XIA7</accession>
<feature type="non-terminal residue" evidence="2">
    <location>
        <position position="1"/>
    </location>
</feature>
<feature type="non-terminal residue" evidence="2">
    <location>
        <position position="90"/>
    </location>
</feature>
<sequence>KVYQNILESFKIVFHGKVYWRRTKEVPGWTLKFIEEEEEDDVLVEDNHNEIHSDQEINNCNDDSDVEEVPETCSNVLEGQKGNSSEDPFG</sequence>
<proteinExistence type="predicted"/>
<dbReference type="EMBL" id="BKCJ011831570">
    <property type="protein sequence ID" value="GFD56621.1"/>
    <property type="molecule type" value="Genomic_DNA"/>
</dbReference>
<comment type="caution">
    <text evidence="2">The sequence shown here is derived from an EMBL/GenBank/DDBJ whole genome shotgun (WGS) entry which is preliminary data.</text>
</comment>
<evidence type="ECO:0000256" key="1">
    <source>
        <dbReference type="SAM" id="MobiDB-lite"/>
    </source>
</evidence>
<organism evidence="2">
    <name type="scientific">Tanacetum cinerariifolium</name>
    <name type="common">Dalmatian daisy</name>
    <name type="synonym">Chrysanthemum cinerariifolium</name>
    <dbReference type="NCBI Taxonomy" id="118510"/>
    <lineage>
        <taxon>Eukaryota</taxon>
        <taxon>Viridiplantae</taxon>
        <taxon>Streptophyta</taxon>
        <taxon>Embryophyta</taxon>
        <taxon>Tracheophyta</taxon>
        <taxon>Spermatophyta</taxon>
        <taxon>Magnoliopsida</taxon>
        <taxon>eudicotyledons</taxon>
        <taxon>Gunneridae</taxon>
        <taxon>Pentapetalae</taxon>
        <taxon>asterids</taxon>
        <taxon>campanulids</taxon>
        <taxon>Asterales</taxon>
        <taxon>Asteraceae</taxon>
        <taxon>Asteroideae</taxon>
        <taxon>Anthemideae</taxon>
        <taxon>Anthemidinae</taxon>
        <taxon>Tanacetum</taxon>
    </lineage>
</organism>
<feature type="compositionally biased region" description="Polar residues" evidence="1">
    <location>
        <begin position="72"/>
        <end position="90"/>
    </location>
</feature>
<dbReference type="AlphaFoldDB" id="A0A699XIA7"/>
<name>A0A699XIA7_TANCI</name>